<dbReference type="EMBL" id="JALGBH010000001">
    <property type="protein sequence ID" value="MCJ0742010.1"/>
    <property type="molecule type" value="Genomic_DNA"/>
</dbReference>
<dbReference type="Proteomes" id="UP001165460">
    <property type="component" value="Unassembled WGS sequence"/>
</dbReference>
<proteinExistence type="predicted"/>
<dbReference type="RefSeq" id="WP_243360018.1">
    <property type="nucleotide sequence ID" value="NZ_JALGBH010000001.1"/>
</dbReference>
<keyword evidence="2" id="KW-1185">Reference proteome</keyword>
<reference evidence="1" key="1">
    <citation type="submission" date="2022-03" db="EMBL/GenBank/DDBJ databases">
        <authorList>
            <person name="Woo C.Y."/>
        </authorList>
    </citation>
    <scope>NUCLEOTIDE SEQUENCE</scope>
    <source>
        <strain evidence="1">CYS-01</strain>
    </source>
</reference>
<sequence length="189" mass="20751">MTGDYLKYLWIAGMLALLLTACNDDDLKKASSISNTKISLTKDRTLGVELIYSDSAKVKAKGYAPILDKVTPSNGSPYNEMPKGVKIDFIDDNQQSKGSITSDYAINKEGERLTIFKKNVTVVNESITFTTEELTWDENKKSYFSPSGTVRFKDGSILSGAQFTAPQDFSTYTISQPSGQAYLKNGANP</sequence>
<gene>
    <name evidence="1" type="ORF">MMF97_04735</name>
</gene>
<evidence type="ECO:0000313" key="2">
    <source>
        <dbReference type="Proteomes" id="UP001165460"/>
    </source>
</evidence>
<organism evidence="1 2">
    <name type="scientific">Pedobacter montanisoli</name>
    <dbReference type="NCBI Taxonomy" id="2923277"/>
    <lineage>
        <taxon>Bacteria</taxon>
        <taxon>Pseudomonadati</taxon>
        <taxon>Bacteroidota</taxon>
        <taxon>Sphingobacteriia</taxon>
        <taxon>Sphingobacteriales</taxon>
        <taxon>Sphingobacteriaceae</taxon>
        <taxon>Pedobacter</taxon>
    </lineage>
</organism>
<dbReference type="PROSITE" id="PS51257">
    <property type="entry name" value="PROKAR_LIPOPROTEIN"/>
    <property type="match status" value="1"/>
</dbReference>
<comment type="caution">
    <text evidence="1">The sequence shown here is derived from an EMBL/GenBank/DDBJ whole genome shotgun (WGS) entry which is preliminary data.</text>
</comment>
<evidence type="ECO:0008006" key="3">
    <source>
        <dbReference type="Google" id="ProtNLM"/>
    </source>
</evidence>
<accession>A0ABS9ZTU5</accession>
<protein>
    <recommendedName>
        <fullName evidence="3">LPS export ABC transporter periplasmic protein LptC</fullName>
    </recommendedName>
</protein>
<name>A0ABS9ZTU5_9SPHI</name>
<evidence type="ECO:0000313" key="1">
    <source>
        <dbReference type="EMBL" id="MCJ0742010.1"/>
    </source>
</evidence>